<feature type="non-terminal residue" evidence="1">
    <location>
        <position position="1"/>
    </location>
</feature>
<sequence length="94" mass="10240">CPAITVSGNHVFPVTCKMPLACINVEMTTEPHDVFLDELDSLKGLLRLFGEHERVVSQLSLGALDCSVSAVDDEEERTNCSGAGDEYDEGYDSF</sequence>
<dbReference type="RefSeq" id="WP_377814846.1">
    <property type="nucleotide sequence ID" value="NZ_JBHSLU010000001.1"/>
</dbReference>
<proteinExistence type="predicted"/>
<reference evidence="2" key="1">
    <citation type="journal article" date="2019" name="Int. J. Syst. Evol. Microbiol.">
        <title>The Global Catalogue of Microorganisms (GCM) 10K type strain sequencing project: providing services to taxonomists for standard genome sequencing and annotation.</title>
        <authorList>
            <consortium name="The Broad Institute Genomics Platform"/>
            <consortium name="The Broad Institute Genome Sequencing Center for Infectious Disease"/>
            <person name="Wu L."/>
            <person name="Ma J."/>
        </authorList>
    </citation>
    <scope>NUCLEOTIDE SEQUENCE [LARGE SCALE GENOMIC DNA]</scope>
    <source>
        <strain evidence="2">CCUG 43117</strain>
    </source>
</reference>
<name>A0ABW0NXM7_9HYPH</name>
<dbReference type="EMBL" id="JBHSLU010000001">
    <property type="protein sequence ID" value="MFC5503634.1"/>
    <property type="molecule type" value="Genomic_DNA"/>
</dbReference>
<accession>A0ABW0NXM7</accession>
<dbReference type="Proteomes" id="UP001596060">
    <property type="component" value="Unassembled WGS sequence"/>
</dbReference>
<evidence type="ECO:0000313" key="1">
    <source>
        <dbReference type="EMBL" id="MFC5503634.1"/>
    </source>
</evidence>
<protein>
    <submittedName>
        <fullName evidence="1">Uncharacterized protein</fullName>
    </submittedName>
</protein>
<gene>
    <name evidence="1" type="ORF">ACFPN9_00005</name>
</gene>
<organism evidence="1 2">
    <name type="scientific">Bosea massiliensis</name>
    <dbReference type="NCBI Taxonomy" id="151419"/>
    <lineage>
        <taxon>Bacteria</taxon>
        <taxon>Pseudomonadati</taxon>
        <taxon>Pseudomonadota</taxon>
        <taxon>Alphaproteobacteria</taxon>
        <taxon>Hyphomicrobiales</taxon>
        <taxon>Boseaceae</taxon>
        <taxon>Bosea</taxon>
    </lineage>
</organism>
<keyword evidence="2" id="KW-1185">Reference proteome</keyword>
<comment type="caution">
    <text evidence="1">The sequence shown here is derived from an EMBL/GenBank/DDBJ whole genome shotgun (WGS) entry which is preliminary data.</text>
</comment>
<evidence type="ECO:0000313" key="2">
    <source>
        <dbReference type="Proteomes" id="UP001596060"/>
    </source>
</evidence>